<feature type="non-terminal residue" evidence="1">
    <location>
        <position position="1"/>
    </location>
</feature>
<accession>A0A6A5UWP1</accession>
<reference evidence="1" key="1">
    <citation type="journal article" date="2020" name="Stud. Mycol.">
        <title>101 Dothideomycetes genomes: a test case for predicting lifestyles and emergence of pathogens.</title>
        <authorList>
            <person name="Haridas S."/>
            <person name="Albert R."/>
            <person name="Binder M."/>
            <person name="Bloem J."/>
            <person name="Labutti K."/>
            <person name="Salamov A."/>
            <person name="Andreopoulos B."/>
            <person name="Baker S."/>
            <person name="Barry K."/>
            <person name="Bills G."/>
            <person name="Bluhm B."/>
            <person name="Cannon C."/>
            <person name="Castanera R."/>
            <person name="Culley D."/>
            <person name="Daum C."/>
            <person name="Ezra D."/>
            <person name="Gonzalez J."/>
            <person name="Henrissat B."/>
            <person name="Kuo A."/>
            <person name="Liang C."/>
            <person name="Lipzen A."/>
            <person name="Lutzoni F."/>
            <person name="Magnuson J."/>
            <person name="Mondo S."/>
            <person name="Nolan M."/>
            <person name="Ohm R."/>
            <person name="Pangilinan J."/>
            <person name="Park H.-J."/>
            <person name="Ramirez L."/>
            <person name="Alfaro M."/>
            <person name="Sun H."/>
            <person name="Tritt A."/>
            <person name="Yoshinaga Y."/>
            <person name="Zwiers L.-H."/>
            <person name="Turgeon B."/>
            <person name="Goodwin S."/>
            <person name="Spatafora J."/>
            <person name="Crous P."/>
            <person name="Grigoriev I."/>
        </authorList>
    </citation>
    <scope>NUCLEOTIDE SEQUENCE</scope>
    <source>
        <strain evidence="1">CBS 107.79</strain>
    </source>
</reference>
<name>A0A6A5UWP1_9PLEO</name>
<gene>
    <name evidence="1" type="ORF">BU23DRAFT_478988</name>
</gene>
<evidence type="ECO:0000313" key="1">
    <source>
        <dbReference type="EMBL" id="KAF1968850.1"/>
    </source>
</evidence>
<organism evidence="1 2">
    <name type="scientific">Bimuria novae-zelandiae CBS 107.79</name>
    <dbReference type="NCBI Taxonomy" id="1447943"/>
    <lineage>
        <taxon>Eukaryota</taxon>
        <taxon>Fungi</taxon>
        <taxon>Dikarya</taxon>
        <taxon>Ascomycota</taxon>
        <taxon>Pezizomycotina</taxon>
        <taxon>Dothideomycetes</taxon>
        <taxon>Pleosporomycetidae</taxon>
        <taxon>Pleosporales</taxon>
        <taxon>Massarineae</taxon>
        <taxon>Didymosphaeriaceae</taxon>
        <taxon>Bimuria</taxon>
    </lineage>
</organism>
<protein>
    <submittedName>
        <fullName evidence="1">Uncharacterized protein</fullName>
    </submittedName>
</protein>
<sequence length="74" mass="8896">YTQEDLCFINKIIFNKKSSWRHKAYAPVRANCWYSQDIWRGDTWAILPAYTTQHGYLPYTSIKDGYYNYKEFVG</sequence>
<proteinExistence type="predicted"/>
<dbReference type="Proteomes" id="UP000800036">
    <property type="component" value="Unassembled WGS sequence"/>
</dbReference>
<evidence type="ECO:0000313" key="2">
    <source>
        <dbReference type="Proteomes" id="UP000800036"/>
    </source>
</evidence>
<dbReference type="EMBL" id="ML976716">
    <property type="protein sequence ID" value="KAF1968850.1"/>
    <property type="molecule type" value="Genomic_DNA"/>
</dbReference>
<dbReference type="AlphaFoldDB" id="A0A6A5UWP1"/>
<keyword evidence="2" id="KW-1185">Reference proteome</keyword>
<dbReference type="OrthoDB" id="3755005at2759"/>